<evidence type="ECO:0000313" key="2">
    <source>
        <dbReference type="EMBL" id="QPJ66089.1"/>
    </source>
</evidence>
<dbReference type="KEGG" id="nva:G3M78_12080"/>
<dbReference type="Pfam" id="PF04371">
    <property type="entry name" value="PAD_porph"/>
    <property type="match status" value="1"/>
</dbReference>
<dbReference type="PANTHER" id="PTHR31377">
    <property type="entry name" value="AGMATINE DEIMINASE-RELATED"/>
    <property type="match status" value="1"/>
</dbReference>
<gene>
    <name evidence="2" type="ORF">G3M78_12080</name>
</gene>
<dbReference type="GO" id="GO:0047632">
    <property type="term" value="F:agmatine deiminase activity"/>
    <property type="evidence" value="ECO:0007669"/>
    <property type="project" value="TreeGrafter"/>
</dbReference>
<dbReference type="AlphaFoldDB" id="A0A7T0C405"/>
<evidence type="ECO:0000256" key="1">
    <source>
        <dbReference type="ARBA" id="ARBA00022801"/>
    </source>
</evidence>
<dbReference type="EMBL" id="CP048620">
    <property type="protein sequence ID" value="QPJ66089.1"/>
    <property type="molecule type" value="Genomic_DNA"/>
</dbReference>
<accession>A0A7T0C405</accession>
<dbReference type="GO" id="GO:0009446">
    <property type="term" value="P:putrescine biosynthetic process"/>
    <property type="evidence" value="ECO:0007669"/>
    <property type="project" value="InterPro"/>
</dbReference>
<evidence type="ECO:0000313" key="3">
    <source>
        <dbReference type="Proteomes" id="UP000594464"/>
    </source>
</evidence>
<name>A0A7T0C405_9BACT</name>
<dbReference type="Gene3D" id="3.75.10.10">
    <property type="entry name" value="L-arginine/glycine Amidinotransferase, Chain A"/>
    <property type="match status" value="1"/>
</dbReference>
<dbReference type="GO" id="GO:0004668">
    <property type="term" value="F:protein-arginine deiminase activity"/>
    <property type="evidence" value="ECO:0007669"/>
    <property type="project" value="InterPro"/>
</dbReference>
<dbReference type="InterPro" id="IPR007466">
    <property type="entry name" value="Peptidyl-Arg-deiminase_porph"/>
</dbReference>
<protein>
    <submittedName>
        <fullName evidence="2">Agmatine deiminase family protein</fullName>
    </submittedName>
</protein>
<keyword evidence="1" id="KW-0378">Hydrolase</keyword>
<sequence>MPQPNFPESSGYRMPAEWEAHSGVWLTWPHSQPTWPNQNLADVEEAYLLMIQALEGSETVQLLVPDFATRKRIIEILKNRGVAREAVRLHIIATNDSWIRDYGPNFIVREDAVGRHLAMNKWNFDSWGGKYDWTLDNRAGDHISAGLSIPTFRPNIVLEGGAIEVNGKGVCLTTESCLLNTNRNGGLARDTMENYLRRYLGVQQVIWLNGDLKGDDTDGHIDNLARFVAPNTILCAVEENKKDEHYESLQKNLECLNKASNLEGQPFEVIPIPMPDRLEDDGMRLPASYANFYIGNHCILLPGYGGDKDQQMKEILESYFPERRVALIPSQILVCGLGSIHCITQQQPAVA</sequence>
<dbReference type="Proteomes" id="UP000594464">
    <property type="component" value="Chromosome"/>
</dbReference>
<dbReference type="PANTHER" id="PTHR31377:SF0">
    <property type="entry name" value="AGMATINE DEIMINASE-RELATED"/>
    <property type="match status" value="1"/>
</dbReference>
<dbReference type="SUPFAM" id="SSF55909">
    <property type="entry name" value="Pentein"/>
    <property type="match status" value="1"/>
</dbReference>
<organism evidence="2 3">
    <name type="scientific">Candidatus Nitrohelix vancouverensis</name>
    <dbReference type="NCBI Taxonomy" id="2705534"/>
    <lineage>
        <taxon>Bacteria</taxon>
        <taxon>Pseudomonadati</taxon>
        <taxon>Nitrospinota/Tectimicrobiota group</taxon>
        <taxon>Nitrospinota</taxon>
        <taxon>Nitrospinia</taxon>
        <taxon>Nitrospinales</taxon>
        <taxon>Nitrospinaceae</taxon>
        <taxon>Candidatus Nitrohelix</taxon>
    </lineage>
</organism>
<proteinExistence type="predicted"/>
<reference evidence="3" key="1">
    <citation type="submission" date="2020-02" db="EMBL/GenBank/DDBJ databases">
        <title>Genomic and physiological characterization of two novel Nitrospinaceae genera.</title>
        <authorList>
            <person name="Mueller A.J."/>
            <person name="Jung M.-Y."/>
            <person name="Strachan C.R."/>
            <person name="Herbold C.W."/>
            <person name="Kirkegaard R.H."/>
            <person name="Daims H."/>
        </authorList>
    </citation>
    <scope>NUCLEOTIDE SEQUENCE [LARGE SCALE GENOMIC DNA]</scope>
</reference>